<organism evidence="1 2">
    <name type="scientific">Clostridium paraputrificum</name>
    <dbReference type="NCBI Taxonomy" id="29363"/>
    <lineage>
        <taxon>Bacteria</taxon>
        <taxon>Bacillati</taxon>
        <taxon>Bacillota</taxon>
        <taxon>Clostridia</taxon>
        <taxon>Eubacteriales</taxon>
        <taxon>Clostridiaceae</taxon>
        <taxon>Clostridium</taxon>
    </lineage>
</organism>
<accession>A0A173YER1</accession>
<dbReference type="RefSeq" id="WP_055253319.1">
    <property type="nucleotide sequence ID" value="NZ_CABJAZ010000001.1"/>
</dbReference>
<comment type="caution">
    <text evidence="1">The sequence shown here is derived from an EMBL/GenBank/DDBJ whole genome shotgun (WGS) entry which is preliminary data.</text>
</comment>
<gene>
    <name evidence="1" type="ORF">CP373A1_09520</name>
</gene>
<sequence>MQKKIETMVLGIGELSLDAISTWFPSKNKETIAKAIETSEVIGIKGNKVMAKSKMDAIEKESVTKKKINLAKIPEKLEAKEIQENEIKKEYTEEINYGELLELIMKYNMRVKEQYEKLIARNFDNMKEAIIKYYEAKFEVVKNPFKVSGKSEMYSLVHKKTKFEVAYLYVGEFLSEEDFNKISSNFVEDTVYFCITKDAEVLPNVSDREYYLKDVDDIVNKYLNQYKLKEIDTTILKIN</sequence>
<name>A0A173YER1_9CLOT</name>
<protein>
    <submittedName>
        <fullName evidence="1">Uncharacterized protein</fullName>
    </submittedName>
</protein>
<evidence type="ECO:0000313" key="1">
    <source>
        <dbReference type="EMBL" id="OBY10735.1"/>
    </source>
</evidence>
<evidence type="ECO:0000313" key="2">
    <source>
        <dbReference type="Proteomes" id="UP000092714"/>
    </source>
</evidence>
<dbReference type="EMBL" id="MAPZ01000019">
    <property type="protein sequence ID" value="OBY10735.1"/>
    <property type="molecule type" value="Genomic_DNA"/>
</dbReference>
<dbReference type="AlphaFoldDB" id="A0A173YER1"/>
<keyword evidence="2" id="KW-1185">Reference proteome</keyword>
<dbReference type="Proteomes" id="UP000092714">
    <property type="component" value="Unassembled WGS sequence"/>
</dbReference>
<reference evidence="1 2" key="1">
    <citation type="submission" date="2016-06" db="EMBL/GenBank/DDBJ databases">
        <authorList>
            <person name="Kjaerup R.B."/>
            <person name="Dalgaard T.S."/>
            <person name="Juul-Madsen H.R."/>
        </authorList>
    </citation>
    <scope>NUCLEOTIDE SEQUENCE [LARGE SCALE GENOMIC DNA]</scope>
    <source>
        <strain evidence="1 2">373-A1</strain>
    </source>
</reference>
<proteinExistence type="predicted"/>